<evidence type="ECO:0000313" key="1">
    <source>
        <dbReference type="EMBL" id="MCH7410879.1"/>
    </source>
</evidence>
<dbReference type="Proteomes" id="UP001165489">
    <property type="component" value="Unassembled WGS sequence"/>
</dbReference>
<protein>
    <submittedName>
        <fullName evidence="1">Uncharacterized protein</fullName>
    </submittedName>
</protein>
<dbReference type="RefSeq" id="WP_241349237.1">
    <property type="nucleotide sequence ID" value="NZ_JAKZGP010000050.1"/>
</dbReference>
<proteinExistence type="predicted"/>
<organism evidence="1 2">
    <name type="scientific">Belliella filtrata</name>
    <dbReference type="NCBI Taxonomy" id="2923435"/>
    <lineage>
        <taxon>Bacteria</taxon>
        <taxon>Pseudomonadati</taxon>
        <taxon>Bacteroidota</taxon>
        <taxon>Cytophagia</taxon>
        <taxon>Cytophagales</taxon>
        <taxon>Cyclobacteriaceae</taxon>
        <taxon>Belliella</taxon>
    </lineage>
</organism>
<reference evidence="1" key="1">
    <citation type="submission" date="2022-03" db="EMBL/GenBank/DDBJ databases">
        <title>De novo assembled genomes of Belliella spp. (Cyclobacteriaceae) strains.</title>
        <authorList>
            <person name="Szabo A."/>
            <person name="Korponai K."/>
            <person name="Felfoldi T."/>
        </authorList>
    </citation>
    <scope>NUCLEOTIDE SEQUENCE</scope>
    <source>
        <strain evidence="1">DSM 111904</strain>
    </source>
</reference>
<gene>
    <name evidence="1" type="ORF">MM239_15835</name>
</gene>
<evidence type="ECO:0000313" key="2">
    <source>
        <dbReference type="Proteomes" id="UP001165489"/>
    </source>
</evidence>
<name>A0ABS9V383_9BACT</name>
<dbReference type="EMBL" id="JAKZGP010000050">
    <property type="protein sequence ID" value="MCH7410879.1"/>
    <property type="molecule type" value="Genomic_DNA"/>
</dbReference>
<sequence>MQFYQDMVWGGFIGFYNDEFIDYEVYKENFLDENERARIRDVLSKEATNDSQAKGTPCN</sequence>
<keyword evidence="2" id="KW-1185">Reference proteome</keyword>
<accession>A0ABS9V383</accession>
<comment type="caution">
    <text evidence="1">The sequence shown here is derived from an EMBL/GenBank/DDBJ whole genome shotgun (WGS) entry which is preliminary data.</text>
</comment>